<evidence type="ECO:0000313" key="2">
    <source>
        <dbReference type="EMBL" id="MFC5591891.1"/>
    </source>
</evidence>
<name>A0ABW0TST4_9BACL</name>
<reference evidence="3" key="1">
    <citation type="journal article" date="2019" name="Int. J. Syst. Evol. Microbiol.">
        <title>The Global Catalogue of Microorganisms (GCM) 10K type strain sequencing project: providing services to taxonomists for standard genome sequencing and annotation.</title>
        <authorList>
            <consortium name="The Broad Institute Genomics Platform"/>
            <consortium name="The Broad Institute Genome Sequencing Center for Infectious Disease"/>
            <person name="Wu L."/>
            <person name="Ma J."/>
        </authorList>
    </citation>
    <scope>NUCLEOTIDE SEQUENCE [LARGE SCALE GENOMIC DNA]</scope>
    <source>
        <strain evidence="3">CGMCC 4.1434</strain>
    </source>
</reference>
<dbReference type="RefSeq" id="WP_381440297.1">
    <property type="nucleotide sequence ID" value="NZ_JBHSNO010000021.1"/>
</dbReference>
<comment type="caution">
    <text evidence="2">The sequence shown here is derived from an EMBL/GenBank/DDBJ whole genome shotgun (WGS) entry which is preliminary data.</text>
</comment>
<dbReference type="SUPFAM" id="SSF88659">
    <property type="entry name" value="Sigma3 and sigma4 domains of RNA polymerase sigma factors"/>
    <property type="match status" value="1"/>
</dbReference>
<evidence type="ECO:0000256" key="1">
    <source>
        <dbReference type="SAM" id="Phobius"/>
    </source>
</evidence>
<dbReference type="Gene3D" id="1.10.10.10">
    <property type="entry name" value="Winged helix-like DNA-binding domain superfamily/Winged helix DNA-binding domain"/>
    <property type="match status" value="1"/>
</dbReference>
<accession>A0ABW0TST4</accession>
<sequence length="707" mass="82145">MGDMNECWMDHYCAKIELLAIQTGCTQQQAAKVTEETFRHMVAESENVTDEDGLKERFYRVALENLPSLQRTDSEEAILPFEEDREMHAVILQLDREAKLSFILSRFHHMKDGEIATIVGIPEEAVKEQITQAMDQLASGIGIPLIDKRLAYLEKSYERIRLSFRKDQFFTPPKQEGQKPVRKKKRSLKKILLSWGIGLIALAAIIIIPVVTGDEYQKASGEKYIEQLKESFEEEIASRYEQLGLKESTEEDHQNFHITEYGKQARRDFETMMENEEARLSETGRIQKRNVKKQYNGIIAQLALPSEMVEQLFEKPLTDDKEQSEKFIVAYMKRIFDIQQSYLDLFFEYEHFIEDATVDGTVQIEQYLANKESYPEELQHALKNMEAQNLYLTSIPQWTNVVPTFASNELSKQIKASLHPDLMGYITFLQSSNLIPMPKSNRSYKEKMHDLFEIEHTLLANDEIELPYMSLRDYYSSLFYGMITDSETNRIIGPDGKITEEVRTAWKKIASGGEESPSAHVMRNIIREMEASGWTQSDTQSRFTAYHLNYVMGLAMVGKLHTFEMKGILQPDQGFDIITFPDPSFDQLVEDTYRLFTANYDLAVLKDVHPFVIFGMYHLANDREDPVTMWHLYTPTDNPQPLEVYLADWEQENFQLDEVDGLLWDSSDGSIAWLREEIGHFYVDLEEDKNAGWKITSIYRDWEEIEE</sequence>
<evidence type="ECO:0000313" key="3">
    <source>
        <dbReference type="Proteomes" id="UP001596109"/>
    </source>
</evidence>
<dbReference type="InterPro" id="IPR013324">
    <property type="entry name" value="RNA_pol_sigma_r3/r4-like"/>
</dbReference>
<proteinExistence type="predicted"/>
<keyword evidence="1" id="KW-0812">Transmembrane</keyword>
<dbReference type="InterPro" id="IPR036388">
    <property type="entry name" value="WH-like_DNA-bd_sf"/>
</dbReference>
<dbReference type="Proteomes" id="UP001596109">
    <property type="component" value="Unassembled WGS sequence"/>
</dbReference>
<keyword evidence="1" id="KW-1133">Transmembrane helix</keyword>
<keyword evidence="3" id="KW-1185">Reference proteome</keyword>
<organism evidence="2 3">
    <name type="scientific">Sporosarcina soli</name>
    <dbReference type="NCBI Taxonomy" id="334736"/>
    <lineage>
        <taxon>Bacteria</taxon>
        <taxon>Bacillati</taxon>
        <taxon>Bacillota</taxon>
        <taxon>Bacilli</taxon>
        <taxon>Bacillales</taxon>
        <taxon>Caryophanaceae</taxon>
        <taxon>Sporosarcina</taxon>
    </lineage>
</organism>
<gene>
    <name evidence="2" type="ORF">ACFPRA_23735</name>
</gene>
<keyword evidence="1" id="KW-0472">Membrane</keyword>
<dbReference type="EMBL" id="JBHSNO010000021">
    <property type="protein sequence ID" value="MFC5591891.1"/>
    <property type="molecule type" value="Genomic_DNA"/>
</dbReference>
<protein>
    <submittedName>
        <fullName evidence="2">RNA polymerase sigma factor</fullName>
    </submittedName>
</protein>
<feature type="transmembrane region" description="Helical" evidence="1">
    <location>
        <begin position="192"/>
        <end position="211"/>
    </location>
</feature>